<comment type="caution">
    <text evidence="6">The sequence shown here is derived from an EMBL/GenBank/DDBJ whole genome shotgun (WGS) entry which is preliminary data.</text>
</comment>
<dbReference type="InterPro" id="IPR014284">
    <property type="entry name" value="RNA_pol_sigma-70_dom"/>
</dbReference>
<evidence type="ECO:0000256" key="1">
    <source>
        <dbReference type="ARBA" id="ARBA00010641"/>
    </source>
</evidence>
<dbReference type="SUPFAM" id="SSF88946">
    <property type="entry name" value="Sigma2 domain of RNA polymerase sigma factors"/>
    <property type="match status" value="1"/>
</dbReference>
<name>A0ABV9T8N2_9BACT</name>
<dbReference type="Gene3D" id="1.10.10.10">
    <property type="entry name" value="Winged helix-like DNA-binding domain superfamily/Winged helix DNA-binding domain"/>
    <property type="match status" value="1"/>
</dbReference>
<feature type="domain" description="RNA polymerase sigma factor 70 region 4 type 2" evidence="5">
    <location>
        <begin position="137"/>
        <end position="190"/>
    </location>
</feature>
<dbReference type="CDD" id="cd06171">
    <property type="entry name" value="Sigma70_r4"/>
    <property type="match status" value="1"/>
</dbReference>
<evidence type="ECO:0000259" key="5">
    <source>
        <dbReference type="Pfam" id="PF08281"/>
    </source>
</evidence>
<proteinExistence type="inferred from homology"/>
<dbReference type="InterPro" id="IPR039425">
    <property type="entry name" value="RNA_pol_sigma-70-like"/>
</dbReference>
<dbReference type="RefSeq" id="WP_377069338.1">
    <property type="nucleotide sequence ID" value="NZ_JBHSJJ010000025.1"/>
</dbReference>
<dbReference type="InterPro" id="IPR013324">
    <property type="entry name" value="RNA_pol_sigma_r3/r4-like"/>
</dbReference>
<organism evidence="6 7">
    <name type="scientific">Negadavirga shengliensis</name>
    <dbReference type="NCBI Taxonomy" id="1389218"/>
    <lineage>
        <taxon>Bacteria</taxon>
        <taxon>Pseudomonadati</taxon>
        <taxon>Bacteroidota</taxon>
        <taxon>Cytophagia</taxon>
        <taxon>Cytophagales</taxon>
        <taxon>Cyclobacteriaceae</taxon>
        <taxon>Negadavirga</taxon>
    </lineage>
</organism>
<comment type="similarity">
    <text evidence="1">Belongs to the sigma-70 factor family. ECF subfamily.</text>
</comment>
<evidence type="ECO:0000313" key="6">
    <source>
        <dbReference type="EMBL" id="MFC4874969.1"/>
    </source>
</evidence>
<dbReference type="Pfam" id="PF08281">
    <property type="entry name" value="Sigma70_r4_2"/>
    <property type="match status" value="1"/>
</dbReference>
<dbReference type="PANTHER" id="PTHR43133">
    <property type="entry name" value="RNA POLYMERASE ECF-TYPE SIGMA FACTO"/>
    <property type="match status" value="1"/>
</dbReference>
<keyword evidence="3" id="KW-0731">Sigma factor</keyword>
<dbReference type="NCBIfam" id="TIGR02937">
    <property type="entry name" value="sigma70-ECF"/>
    <property type="match status" value="1"/>
</dbReference>
<dbReference type="InterPro" id="IPR036388">
    <property type="entry name" value="WH-like_DNA-bd_sf"/>
</dbReference>
<dbReference type="Proteomes" id="UP001595818">
    <property type="component" value="Unassembled WGS sequence"/>
</dbReference>
<dbReference type="EMBL" id="JBHSJJ010000025">
    <property type="protein sequence ID" value="MFC4874969.1"/>
    <property type="molecule type" value="Genomic_DNA"/>
</dbReference>
<evidence type="ECO:0000313" key="7">
    <source>
        <dbReference type="Proteomes" id="UP001595818"/>
    </source>
</evidence>
<dbReference type="PANTHER" id="PTHR43133:SF46">
    <property type="entry name" value="RNA POLYMERASE SIGMA-70 FACTOR ECF SUBFAMILY"/>
    <property type="match status" value="1"/>
</dbReference>
<dbReference type="InterPro" id="IPR013249">
    <property type="entry name" value="RNA_pol_sigma70_r4_t2"/>
</dbReference>
<dbReference type="Gene3D" id="1.10.1740.10">
    <property type="match status" value="1"/>
</dbReference>
<accession>A0ABV9T8N2</accession>
<evidence type="ECO:0000256" key="4">
    <source>
        <dbReference type="ARBA" id="ARBA00023163"/>
    </source>
</evidence>
<dbReference type="InterPro" id="IPR013325">
    <property type="entry name" value="RNA_pol_sigma_r2"/>
</dbReference>
<sequence>MPNKHSASIEVFEGKTDIEIWKDFNNGDEIAFNYIYRLNVENMFHFGTQFTDDHLLVQDSIQNIFIFLRKKRGELSEVKSIKAYLFKILQRKLIREITRDNGKKKVLAGVMDDNLFSIEVSHETKLIQSEKTAELQNKLQSALDQLTPRQRQAILLLYHEGMNYSEVAEVMELHKVKSARKIIYRALARLKELLVE</sequence>
<evidence type="ECO:0000256" key="3">
    <source>
        <dbReference type="ARBA" id="ARBA00023082"/>
    </source>
</evidence>
<reference evidence="7" key="1">
    <citation type="journal article" date="2019" name="Int. J. Syst. Evol. Microbiol.">
        <title>The Global Catalogue of Microorganisms (GCM) 10K type strain sequencing project: providing services to taxonomists for standard genome sequencing and annotation.</title>
        <authorList>
            <consortium name="The Broad Institute Genomics Platform"/>
            <consortium name="The Broad Institute Genome Sequencing Center for Infectious Disease"/>
            <person name="Wu L."/>
            <person name="Ma J."/>
        </authorList>
    </citation>
    <scope>NUCLEOTIDE SEQUENCE [LARGE SCALE GENOMIC DNA]</scope>
    <source>
        <strain evidence="7">CGMCC 4.7466</strain>
    </source>
</reference>
<protein>
    <submittedName>
        <fullName evidence="6">RNA polymerase sigma factor</fullName>
    </submittedName>
</protein>
<dbReference type="SUPFAM" id="SSF88659">
    <property type="entry name" value="Sigma3 and sigma4 domains of RNA polymerase sigma factors"/>
    <property type="match status" value="1"/>
</dbReference>
<keyword evidence="4" id="KW-0804">Transcription</keyword>
<gene>
    <name evidence="6" type="ORF">ACFPFU_24920</name>
</gene>
<evidence type="ECO:0000256" key="2">
    <source>
        <dbReference type="ARBA" id="ARBA00023015"/>
    </source>
</evidence>
<keyword evidence="7" id="KW-1185">Reference proteome</keyword>
<keyword evidence="2" id="KW-0805">Transcription regulation</keyword>